<sequence length="37" mass="3890">TVVLQLLSLPQGKAGGLAIALVVVRNGLGQTPTFWRD</sequence>
<protein>
    <submittedName>
        <fullName evidence="1">Uncharacterized protein</fullName>
    </submittedName>
</protein>
<comment type="caution">
    <text evidence="1">The sequence shown here is derived from an EMBL/GenBank/DDBJ whole genome shotgun (WGS) entry which is preliminary data.</text>
</comment>
<proteinExistence type="predicted"/>
<name>X1TCV1_9ZZZZ</name>
<gene>
    <name evidence="1" type="ORF">S12H4_51706</name>
</gene>
<organism evidence="1">
    <name type="scientific">marine sediment metagenome</name>
    <dbReference type="NCBI Taxonomy" id="412755"/>
    <lineage>
        <taxon>unclassified sequences</taxon>
        <taxon>metagenomes</taxon>
        <taxon>ecological metagenomes</taxon>
    </lineage>
</organism>
<accession>X1TCV1</accession>
<dbReference type="AlphaFoldDB" id="X1TCV1"/>
<dbReference type="EMBL" id="BARW01032712">
    <property type="protein sequence ID" value="GAJ03074.1"/>
    <property type="molecule type" value="Genomic_DNA"/>
</dbReference>
<feature type="non-terminal residue" evidence="1">
    <location>
        <position position="1"/>
    </location>
</feature>
<reference evidence="1" key="1">
    <citation type="journal article" date="2014" name="Front. Microbiol.">
        <title>High frequency of phylogenetically diverse reductive dehalogenase-homologous genes in deep subseafloor sedimentary metagenomes.</title>
        <authorList>
            <person name="Kawai M."/>
            <person name="Futagami T."/>
            <person name="Toyoda A."/>
            <person name="Takaki Y."/>
            <person name="Nishi S."/>
            <person name="Hori S."/>
            <person name="Arai W."/>
            <person name="Tsubouchi T."/>
            <person name="Morono Y."/>
            <person name="Uchiyama I."/>
            <person name="Ito T."/>
            <person name="Fujiyama A."/>
            <person name="Inagaki F."/>
            <person name="Takami H."/>
        </authorList>
    </citation>
    <scope>NUCLEOTIDE SEQUENCE</scope>
    <source>
        <strain evidence="1">Expedition CK06-06</strain>
    </source>
</reference>
<evidence type="ECO:0000313" key="1">
    <source>
        <dbReference type="EMBL" id="GAJ03074.1"/>
    </source>
</evidence>